<evidence type="ECO:0000256" key="1">
    <source>
        <dbReference type="PROSITE-ProRule" id="PRU00103"/>
    </source>
</evidence>
<dbReference type="EMBL" id="JAVFKY010000003">
    <property type="protein sequence ID" value="KAK5579381.1"/>
    <property type="molecule type" value="Genomic_DNA"/>
</dbReference>
<feature type="region of interest" description="Disordered" evidence="3">
    <location>
        <begin position="701"/>
        <end position="751"/>
    </location>
</feature>
<dbReference type="InterPro" id="IPR021133">
    <property type="entry name" value="HEAT_type_2"/>
</dbReference>
<proteinExistence type="predicted"/>
<dbReference type="GO" id="GO:0005802">
    <property type="term" value="C:trans-Golgi network"/>
    <property type="evidence" value="ECO:0007669"/>
    <property type="project" value="InterPro"/>
</dbReference>
<comment type="caution">
    <text evidence="4">The sequence shown here is derived from an EMBL/GenBank/DDBJ whole genome shotgun (WGS) entry which is preliminary data.</text>
</comment>
<dbReference type="GO" id="GO:0055037">
    <property type="term" value="C:recycling endosome"/>
    <property type="evidence" value="ECO:0007669"/>
    <property type="project" value="TreeGrafter"/>
</dbReference>
<feature type="region of interest" description="Disordered" evidence="3">
    <location>
        <begin position="118"/>
        <end position="146"/>
    </location>
</feature>
<dbReference type="PANTHER" id="PTHR32059:SF0">
    <property type="entry name" value="RAB11-BINDING PROTEIN RELCH"/>
    <property type="match status" value="1"/>
</dbReference>
<dbReference type="Proteomes" id="UP001344447">
    <property type="component" value="Unassembled WGS sequence"/>
</dbReference>
<reference evidence="4 5" key="1">
    <citation type="submission" date="2023-11" db="EMBL/GenBank/DDBJ databases">
        <title>Dfirmibasis_genome.</title>
        <authorList>
            <person name="Edelbroek B."/>
            <person name="Kjellin J."/>
            <person name="Jerlstrom-Hultqvist J."/>
            <person name="Soderbom F."/>
        </authorList>
    </citation>
    <scope>NUCLEOTIDE SEQUENCE [LARGE SCALE GENOMIC DNA]</scope>
    <source>
        <strain evidence="4 5">TNS-C-14</strain>
    </source>
</reference>
<keyword evidence="5" id="KW-1185">Reference proteome</keyword>
<feature type="compositionally biased region" description="Low complexity" evidence="3">
    <location>
        <begin position="121"/>
        <end position="146"/>
    </location>
</feature>
<dbReference type="PANTHER" id="PTHR32059">
    <property type="entry name" value="RAB11-BINDING PROTEIN RELCH"/>
    <property type="match status" value="1"/>
</dbReference>
<feature type="compositionally biased region" description="Basic and acidic residues" evidence="3">
    <location>
        <begin position="58"/>
        <end position="71"/>
    </location>
</feature>
<keyword evidence="2" id="KW-0175">Coiled coil</keyword>
<sequence>MVATKEDIAKFLLGKGYHLTALEFYQELLEDDGTELESLKQFLFNGNSNGVGSVSEFDPIKSVKEKNKKENNNNSTNNENESIKLKDDKISLLEYELRQCKDDLYRIKAQYNLVAGNGKPSSTIQSTSSASASASATSTTSTSSATSMNGITLSISEDDKDTLKELSKERIKQHELRILNYLVKSYLKKNNYTLTAVSMSEEIEEDCQHWSDVIGSKGTPEPPSILTMYRYFFENGDAGIQGALSRSMTEITKLKKDLYETESQWRESKKKLQLLQKEKDDLISKNKEFENKIEEFSRRGLLSPLRTSQHLSQTDLSNHIVSSPKFSTDGSGSGGSSKQQSPTITSSNSNTNGNVANNGIDINNLSIMRRTFRNLIEKRRQTVAFRIVSNMDDESEISVRIAEEVDKIRTLDSDNQSIVKIVADSLPNIVPGVLINKREELIPLILVVISNHPDETIRFSLTKLLFNLIKKPNEVQRHVIMRGCMALASFIGPQRTETEILSQCWEQLSEKYPERRVLVADSCGCLSQFASADLRLSLILSILQQLGEDKSSLVRESVAKNFALLVNFFDSPDKYNQIEESFKKLLYDSEVEVSVATRFHFLPSLANWADLLESLNSKLTNFLLTEMLSILNKYSAQKDEFKIPEQDTFKLDQLLLCFIDLIPRIHQSVISSSIFINEKDALQIENEYNKQEALYQFQINNQNNQNNNNGNYNKNTTTTTTTTTTSSSSSSSSSPSSTTTTPNDKDNKSTTASSTIINSAIRISILGNNEMLKLQSQFENYLMTTVGNEVSGGWPSLEWISNDFINKFIRIISCIPFYNSTVITGFSKALNLFCKTFGTVFTKRIVKNAFYKEFQKESIGGNNSNNNTIKKNRLLSIYTTGALQTLESSEFTTFLKDIIVQISMEERGWLHSDIPALVKCIELLCGNVFDKKKDVSEALCDLTANPSNQVRSCILNLLNFIIPVFKPEQIGNSVVPSLITMSTDPDRTVRFVCLGTLSIAVSFINDDSVIEKVAGAIDRILEDKNHMVELEFVNSMTKIIPTVKPRFRDSFILPRIIDLTRKNNHNPSNQQRKEMSQCLYECTRSYVSITSVPRELISEQVLPMLKLLLNDALLHDPTFKSMVQSLVNDLESSLKEDFKNSIGSKRNTSSNNLLNKIEPPNKWGLSWKPNK</sequence>
<feature type="compositionally biased region" description="Polar residues" evidence="3">
    <location>
        <begin position="313"/>
        <end position="329"/>
    </location>
</feature>
<feature type="compositionally biased region" description="Low complexity" evidence="3">
    <location>
        <begin position="341"/>
        <end position="358"/>
    </location>
</feature>
<dbReference type="SUPFAM" id="SSF48371">
    <property type="entry name" value="ARM repeat"/>
    <property type="match status" value="1"/>
</dbReference>
<protein>
    <recommendedName>
        <fullName evidence="6">LisH domain-containing protein</fullName>
    </recommendedName>
</protein>
<evidence type="ECO:0008006" key="6">
    <source>
        <dbReference type="Google" id="ProtNLM"/>
    </source>
</evidence>
<gene>
    <name evidence="4" type="ORF">RB653_009063</name>
</gene>
<evidence type="ECO:0000256" key="3">
    <source>
        <dbReference type="SAM" id="MobiDB-lite"/>
    </source>
</evidence>
<feature type="region of interest" description="Disordered" evidence="3">
    <location>
        <begin position="313"/>
        <end position="359"/>
    </location>
</feature>
<dbReference type="InterPro" id="IPR006594">
    <property type="entry name" value="LisH"/>
</dbReference>
<name>A0AAN7YUN2_9MYCE</name>
<organism evidence="4 5">
    <name type="scientific">Dictyostelium firmibasis</name>
    <dbReference type="NCBI Taxonomy" id="79012"/>
    <lineage>
        <taxon>Eukaryota</taxon>
        <taxon>Amoebozoa</taxon>
        <taxon>Evosea</taxon>
        <taxon>Eumycetozoa</taxon>
        <taxon>Dictyostelia</taxon>
        <taxon>Dictyosteliales</taxon>
        <taxon>Dictyosteliaceae</taxon>
        <taxon>Dictyostelium</taxon>
    </lineage>
</organism>
<accession>A0AAN7YUN2</accession>
<dbReference type="InterPro" id="IPR040362">
    <property type="entry name" value="RELCH"/>
</dbReference>
<dbReference type="AlphaFoldDB" id="A0AAN7YUN2"/>
<feature type="compositionally biased region" description="Low complexity" evidence="3">
    <location>
        <begin position="701"/>
        <end position="742"/>
    </location>
</feature>
<evidence type="ECO:0000313" key="5">
    <source>
        <dbReference type="Proteomes" id="UP001344447"/>
    </source>
</evidence>
<feature type="region of interest" description="Disordered" evidence="3">
    <location>
        <begin position="55"/>
        <end position="82"/>
    </location>
</feature>
<feature type="coiled-coil region" evidence="2">
    <location>
        <begin position="272"/>
        <end position="299"/>
    </location>
</feature>
<dbReference type="InterPro" id="IPR011989">
    <property type="entry name" value="ARM-like"/>
</dbReference>
<dbReference type="PROSITE" id="PS50896">
    <property type="entry name" value="LISH"/>
    <property type="match status" value="1"/>
</dbReference>
<feature type="repeat" description="HEAT" evidence="1">
    <location>
        <begin position="974"/>
        <end position="1012"/>
    </location>
</feature>
<dbReference type="PROSITE" id="PS50077">
    <property type="entry name" value="HEAT_REPEAT"/>
    <property type="match status" value="1"/>
</dbReference>
<dbReference type="Gene3D" id="1.25.10.10">
    <property type="entry name" value="Leucine-rich Repeat Variant"/>
    <property type="match status" value="2"/>
</dbReference>
<dbReference type="InterPro" id="IPR016024">
    <property type="entry name" value="ARM-type_fold"/>
</dbReference>
<evidence type="ECO:0000256" key="2">
    <source>
        <dbReference type="SAM" id="Coils"/>
    </source>
</evidence>
<evidence type="ECO:0000313" key="4">
    <source>
        <dbReference type="EMBL" id="KAK5579381.1"/>
    </source>
</evidence>
<dbReference type="GO" id="GO:0032367">
    <property type="term" value="P:intracellular cholesterol transport"/>
    <property type="evidence" value="ECO:0007669"/>
    <property type="project" value="InterPro"/>
</dbReference>